<dbReference type="Gene3D" id="3.90.870.20">
    <property type="entry name" value="Carbamoyltransferase, C-terminal domain"/>
    <property type="match status" value="1"/>
</dbReference>
<dbReference type="Pfam" id="PF02543">
    <property type="entry name" value="Carbam_trans_N"/>
    <property type="match status" value="1"/>
</dbReference>
<organism evidence="4 5">
    <name type="scientific">Sphingomonas qomolangmaensis</name>
    <dbReference type="NCBI Taxonomy" id="2918765"/>
    <lineage>
        <taxon>Bacteria</taxon>
        <taxon>Pseudomonadati</taxon>
        <taxon>Pseudomonadota</taxon>
        <taxon>Alphaproteobacteria</taxon>
        <taxon>Sphingomonadales</taxon>
        <taxon>Sphingomonadaceae</taxon>
        <taxon>Sphingomonas</taxon>
    </lineage>
</organism>
<dbReference type="PANTHER" id="PTHR34847:SF1">
    <property type="entry name" value="NODULATION PROTEIN U"/>
    <property type="match status" value="1"/>
</dbReference>
<dbReference type="InterPro" id="IPR038152">
    <property type="entry name" value="Carbam_trans_C_sf"/>
</dbReference>
<evidence type="ECO:0000259" key="3">
    <source>
        <dbReference type="Pfam" id="PF16861"/>
    </source>
</evidence>
<dbReference type="Pfam" id="PF16861">
    <property type="entry name" value="Carbam_trans_C"/>
    <property type="match status" value="1"/>
</dbReference>
<dbReference type="PANTHER" id="PTHR34847">
    <property type="entry name" value="NODULATION PROTEIN U"/>
    <property type="match status" value="1"/>
</dbReference>
<dbReference type="InterPro" id="IPR051338">
    <property type="entry name" value="NodU/CmcH_Carbamoyltrnsfr"/>
</dbReference>
<accession>A0ABY5L5T5</accession>
<dbReference type="SUPFAM" id="SSF53067">
    <property type="entry name" value="Actin-like ATPase domain"/>
    <property type="match status" value="1"/>
</dbReference>
<comment type="similarity">
    <text evidence="1">Belongs to the NodU/CmcH family.</text>
</comment>
<evidence type="ECO:0008006" key="6">
    <source>
        <dbReference type="Google" id="ProtNLM"/>
    </source>
</evidence>
<keyword evidence="5" id="KW-1185">Reference proteome</keyword>
<evidence type="ECO:0000313" key="5">
    <source>
        <dbReference type="Proteomes" id="UP001058533"/>
    </source>
</evidence>
<protein>
    <recommendedName>
        <fullName evidence="6">Nodulation protein</fullName>
    </recommendedName>
</protein>
<sequence length="666" mass="71779">MLVLGLAGGLDPIDRKILDTPEAYTYDGAAVLIEDGHVVAAFEEARLNRIKHSNKFPAAAVRHCLAMRGVALPQIDRIAYYVDEASADALLARMYLDRPDIAARANARHLLAATLARECGDAIDPGRLCFFEHKLTHAACTMHQSGFDESLVYVIDNAGGLYRGTRAASGKVALDTIALTDPSQSLQKLCHAVLPFLGLGLFEEYRALALAQFGSPERFEAAVGMLYALLPDGHYRLDLARTRDLRDLIDPPRGGVLTAAHHDLAAALQQAMERIVLHVLAHHRATTGLHNLCTAGGMADNIATSTAIRSAGLFDEIFVHPAAYDAGCALGAALLASQAAGTPPPRARIDDVRWGSDVRDAAALLRGWNPVVSTDAKNDTPRRAAECIARGATIGWVQGRSDFGTHALGARNAFAAAAPIANRERLHRALGRVETYRPLAAMIRAEDLARWCEGESDGGALGFQTFLVRARAETRAPLAAALTHDDRFCVQTVARDRQPLLWQLLTHLDALTGSPVLLSASLNRSNEPTAESVEDAVVSYLGSQLDYLIVGDCFVERREIDWDARGALHLALPPHVKLVRSQGLIERHSQRMTAELRTTTTAPMRRAVTPLLGDLLATIGEAAPLGEIVSEARLAADDARQLIDEIDALWSAGMVLLRPAPAKEAA</sequence>
<dbReference type="Gene3D" id="3.30.420.40">
    <property type="match status" value="2"/>
</dbReference>
<name>A0ABY5L5T5_9SPHN</name>
<gene>
    <name evidence="4" type="ORF">NMP03_14190</name>
</gene>
<dbReference type="InterPro" id="IPR003696">
    <property type="entry name" value="Carbtransf_dom"/>
</dbReference>
<dbReference type="EMBL" id="CP101740">
    <property type="protein sequence ID" value="UUL82314.1"/>
    <property type="molecule type" value="Genomic_DNA"/>
</dbReference>
<evidence type="ECO:0000256" key="1">
    <source>
        <dbReference type="ARBA" id="ARBA00006129"/>
    </source>
</evidence>
<reference evidence="4" key="1">
    <citation type="submission" date="2022-07" db="EMBL/GenBank/DDBJ databases">
        <title>Sphingomonas sp. nov., a novel bacterium isolated from the north slope of the Mount Everest.</title>
        <authorList>
            <person name="Cui X."/>
            <person name="Liu Y."/>
        </authorList>
    </citation>
    <scope>NUCLEOTIDE SEQUENCE</scope>
    <source>
        <strain evidence="4">S5-59</strain>
    </source>
</reference>
<feature type="domain" description="Carbamoyltransferase C-terminal" evidence="3">
    <location>
        <begin position="385"/>
        <end position="557"/>
    </location>
</feature>
<feature type="domain" description="Carbamoyltransferase" evidence="2">
    <location>
        <begin position="23"/>
        <end position="334"/>
    </location>
</feature>
<dbReference type="InterPro" id="IPR031730">
    <property type="entry name" value="Carbam_trans_C"/>
</dbReference>
<dbReference type="RefSeq" id="WP_256506126.1">
    <property type="nucleotide sequence ID" value="NZ_CP101740.1"/>
</dbReference>
<evidence type="ECO:0000313" key="4">
    <source>
        <dbReference type="EMBL" id="UUL82314.1"/>
    </source>
</evidence>
<evidence type="ECO:0000259" key="2">
    <source>
        <dbReference type="Pfam" id="PF02543"/>
    </source>
</evidence>
<dbReference type="InterPro" id="IPR043129">
    <property type="entry name" value="ATPase_NBD"/>
</dbReference>
<dbReference type="Proteomes" id="UP001058533">
    <property type="component" value="Chromosome"/>
</dbReference>
<proteinExistence type="inferred from homology"/>